<gene>
    <name evidence="7" type="ORF">BJY26_000158</name>
</gene>
<dbReference type="InterPro" id="IPR023346">
    <property type="entry name" value="Lysozyme-like_dom_sf"/>
</dbReference>
<name>A0A7Z0A7J0_9MICO</name>
<dbReference type="PROSITE" id="PS51109">
    <property type="entry name" value="G5"/>
    <property type="match status" value="1"/>
</dbReference>
<dbReference type="SUPFAM" id="SSF53955">
    <property type="entry name" value="Lysozyme-like"/>
    <property type="match status" value="1"/>
</dbReference>
<evidence type="ECO:0000256" key="3">
    <source>
        <dbReference type="ARBA" id="ARBA00022801"/>
    </source>
</evidence>
<dbReference type="CDD" id="cd13925">
    <property type="entry name" value="RPF"/>
    <property type="match status" value="1"/>
</dbReference>
<dbReference type="GO" id="GO:0016787">
    <property type="term" value="F:hydrolase activity"/>
    <property type="evidence" value="ECO:0007669"/>
    <property type="project" value="UniProtKB-KW"/>
</dbReference>
<keyword evidence="8" id="KW-1185">Reference proteome</keyword>
<dbReference type="Pfam" id="PF03990">
    <property type="entry name" value="DUF348"/>
    <property type="match status" value="3"/>
</dbReference>
<evidence type="ECO:0000256" key="5">
    <source>
        <dbReference type="SAM" id="Phobius"/>
    </source>
</evidence>
<comment type="caution">
    <text evidence="7">The sequence shown here is derived from an EMBL/GenBank/DDBJ whole genome shotgun (WGS) entry which is preliminary data.</text>
</comment>
<dbReference type="SMART" id="SM01208">
    <property type="entry name" value="G5"/>
    <property type="match status" value="1"/>
</dbReference>
<evidence type="ECO:0000256" key="2">
    <source>
        <dbReference type="ARBA" id="ARBA00022729"/>
    </source>
</evidence>
<dbReference type="Pfam" id="PF07501">
    <property type="entry name" value="G5"/>
    <property type="match status" value="1"/>
</dbReference>
<accession>A0A7Z0A7J0</accession>
<evidence type="ECO:0000256" key="1">
    <source>
        <dbReference type="ARBA" id="ARBA00010830"/>
    </source>
</evidence>
<dbReference type="Proteomes" id="UP000539111">
    <property type="component" value="Unassembled WGS sequence"/>
</dbReference>
<feature type="region of interest" description="Disordered" evidence="4">
    <location>
        <begin position="276"/>
        <end position="313"/>
    </location>
</feature>
<feature type="transmembrane region" description="Helical" evidence="5">
    <location>
        <begin position="12"/>
        <end position="32"/>
    </location>
</feature>
<dbReference type="RefSeq" id="WP_179424845.1">
    <property type="nucleotide sequence ID" value="NZ_JACBZP010000001.1"/>
</dbReference>
<evidence type="ECO:0000256" key="4">
    <source>
        <dbReference type="SAM" id="MobiDB-lite"/>
    </source>
</evidence>
<keyword evidence="5" id="KW-0472">Membrane</keyword>
<keyword evidence="2" id="KW-0732">Signal</keyword>
<keyword evidence="5" id="KW-1133">Transmembrane helix</keyword>
<feature type="domain" description="G5" evidence="6">
    <location>
        <begin position="201"/>
        <end position="281"/>
    </location>
</feature>
<evidence type="ECO:0000259" key="6">
    <source>
        <dbReference type="PROSITE" id="PS51109"/>
    </source>
</evidence>
<organism evidence="7 8">
    <name type="scientific">Spelaeicoccus albus</name>
    <dbReference type="NCBI Taxonomy" id="1280376"/>
    <lineage>
        <taxon>Bacteria</taxon>
        <taxon>Bacillati</taxon>
        <taxon>Actinomycetota</taxon>
        <taxon>Actinomycetes</taxon>
        <taxon>Micrococcales</taxon>
        <taxon>Brevibacteriaceae</taxon>
        <taxon>Spelaeicoccus</taxon>
    </lineage>
</organism>
<reference evidence="7 8" key="1">
    <citation type="submission" date="2020-07" db="EMBL/GenBank/DDBJ databases">
        <title>Sequencing the genomes of 1000 actinobacteria strains.</title>
        <authorList>
            <person name="Klenk H.-P."/>
        </authorList>
    </citation>
    <scope>NUCLEOTIDE SEQUENCE [LARGE SCALE GENOMIC DNA]</scope>
    <source>
        <strain evidence="7 8">DSM 26341</strain>
    </source>
</reference>
<dbReference type="InterPro" id="IPR007137">
    <property type="entry name" value="DUF348"/>
</dbReference>
<keyword evidence="5" id="KW-0812">Transmembrane</keyword>
<dbReference type="Gene3D" id="2.20.230.10">
    <property type="entry name" value="Resuscitation-promoting factor rpfb"/>
    <property type="match status" value="1"/>
</dbReference>
<dbReference type="EMBL" id="JACBZP010000001">
    <property type="protein sequence ID" value="NYI65852.1"/>
    <property type="molecule type" value="Genomic_DNA"/>
</dbReference>
<dbReference type="AlphaFoldDB" id="A0A7Z0A7J0"/>
<dbReference type="InterPro" id="IPR011098">
    <property type="entry name" value="G5_dom"/>
</dbReference>
<evidence type="ECO:0000313" key="7">
    <source>
        <dbReference type="EMBL" id="NYI65852.1"/>
    </source>
</evidence>
<feature type="compositionally biased region" description="Low complexity" evidence="4">
    <location>
        <begin position="287"/>
        <end position="313"/>
    </location>
</feature>
<evidence type="ECO:0000313" key="8">
    <source>
        <dbReference type="Proteomes" id="UP000539111"/>
    </source>
</evidence>
<proteinExistence type="inferred from homology"/>
<feature type="region of interest" description="Disordered" evidence="4">
    <location>
        <begin position="207"/>
        <end position="228"/>
    </location>
</feature>
<protein>
    <submittedName>
        <fullName evidence="7">Uncharacterized protein YabE (DUF348 family)</fullName>
    </submittedName>
</protein>
<keyword evidence="3" id="KW-0378">Hydrolase</keyword>
<sequence length="391" mass="40192">MKNIFKNSALRMAGQGTVVAALVAGTVGFVAMNKTVELNVDGHTSEVRTFAHDVGGVLDAEGVSTGQHDLVSPSLSSSVSKGSDIVVRHGRKLSLTVDGKSQVYWTTASTVGGALKGLGIRAGDGRLSASRSESIGRQGLSVRLSTSKSVKVLADGKVHRVSSAAATVGEAVKAAGVSLGSGDRLSVPAGSPVVAGSVVQVFRVSKKHESTTKSIDHDTTRKESDDLFKGQTKVKTEGADGVRTVKFATRVVNGQVVSKSKVSSKVTKKPVTEVVLVGTKEKPAPEPSESSSDSSSSHSSTSTTPPSSTTGTAADSLNWTALAQCESGGNPRAVNGNGHYGLYQFSLQTWHAMGGSGNPINASPATQLALAKKLYNAAGSGQWSCGSHLYD</sequence>
<comment type="similarity">
    <text evidence="1">Belongs to the transglycosylase family. Rpf subfamily.</text>
</comment>
<dbReference type="Gene3D" id="1.10.530.10">
    <property type="match status" value="1"/>
</dbReference>
<dbReference type="InterPro" id="IPR010618">
    <property type="entry name" value="RPF"/>
</dbReference>
<dbReference type="Pfam" id="PF06737">
    <property type="entry name" value="Transglycosylas"/>
    <property type="match status" value="1"/>
</dbReference>